<protein>
    <submittedName>
        <fullName evidence="1">Uncharacterized protein</fullName>
    </submittedName>
</protein>
<dbReference type="EMBL" id="JAAVJD010000382">
    <property type="protein sequence ID" value="NJQ08691.1"/>
    <property type="molecule type" value="Genomic_DNA"/>
</dbReference>
<accession>A0A7X6D5Q9</accession>
<dbReference type="AlphaFoldDB" id="A0A7X6D5Q9"/>
<reference evidence="1 2" key="1">
    <citation type="submission" date="2020-03" db="EMBL/GenBank/DDBJ databases">
        <title>Draft genome of Streptomyces sp. ventii, isolated from the Axial Seamount in the Pacific Ocean, and resequencing of the two type strains Streptomyces lonarensis strain NCL 716 and Streptomyces bohaiensis strain 11A07.</title>
        <authorList>
            <person name="Loughran R.M."/>
            <person name="Pfannmuller K.M."/>
            <person name="Wasson B.J."/>
            <person name="Deadmond M.C."/>
            <person name="Paddock B.E."/>
            <person name="Koyack M.J."/>
            <person name="Gallegos D.A."/>
            <person name="Mitchell E.A."/>
            <person name="Ushijima B."/>
            <person name="Saw J.H."/>
            <person name="Mcphail K.L."/>
            <person name="Videau P."/>
        </authorList>
    </citation>
    <scope>NUCLEOTIDE SEQUENCE [LARGE SCALE GENOMIC DNA]</scope>
    <source>
        <strain evidence="1 2">NCL716</strain>
    </source>
</reference>
<organism evidence="1 2">
    <name type="scientific">Streptomyces lonarensis</name>
    <dbReference type="NCBI Taxonomy" id="700599"/>
    <lineage>
        <taxon>Bacteria</taxon>
        <taxon>Bacillati</taxon>
        <taxon>Actinomycetota</taxon>
        <taxon>Actinomycetes</taxon>
        <taxon>Kitasatosporales</taxon>
        <taxon>Streptomycetaceae</taxon>
        <taxon>Streptomyces</taxon>
    </lineage>
</organism>
<name>A0A7X6D5Q9_9ACTN</name>
<feature type="non-terminal residue" evidence="1">
    <location>
        <position position="64"/>
    </location>
</feature>
<gene>
    <name evidence="1" type="ORF">HCN56_24745</name>
</gene>
<sequence length="64" mass="6458">MRVIPQPFPPGALLGRAAGSAAPAPAGVLPVPVVFWALHRLRSELAELGEEDGGVMIVGTVASG</sequence>
<dbReference type="Proteomes" id="UP000578686">
    <property type="component" value="Unassembled WGS sequence"/>
</dbReference>
<comment type="caution">
    <text evidence="1">The sequence shown here is derived from an EMBL/GenBank/DDBJ whole genome shotgun (WGS) entry which is preliminary data.</text>
</comment>
<keyword evidence="2" id="KW-1185">Reference proteome</keyword>
<evidence type="ECO:0000313" key="2">
    <source>
        <dbReference type="Proteomes" id="UP000578686"/>
    </source>
</evidence>
<proteinExistence type="predicted"/>
<evidence type="ECO:0000313" key="1">
    <source>
        <dbReference type="EMBL" id="NJQ08691.1"/>
    </source>
</evidence>